<sequence>MKRRMIWILLAGILVGIALSGLYKHFVTDQIMDGGDGMENPDAAFLLDGDHTYVDNDALWPVLEGAWESADGRWQASIGEESGIVLRADGEAVLTSPLHFTYLRPGKVVWTELEVEERELVTPDGVSLGGIREFGYEAADGEGSGTLELTLERPDESEETVTFQKTQEQEQ</sequence>
<organism evidence="2 3">
    <name type="scientific">Dysosmobacter acutus</name>
    <dbReference type="NCBI Taxonomy" id="2841504"/>
    <lineage>
        <taxon>Bacteria</taxon>
        <taxon>Bacillati</taxon>
        <taxon>Bacillota</taxon>
        <taxon>Clostridia</taxon>
        <taxon>Eubacteriales</taxon>
        <taxon>Oscillospiraceae</taxon>
        <taxon>Dysosmobacter</taxon>
    </lineage>
</organism>
<evidence type="ECO:0000313" key="3">
    <source>
        <dbReference type="Proteomes" id="UP000787672"/>
    </source>
</evidence>
<accession>A0ABS6F8C3</accession>
<evidence type="ECO:0000313" key="2">
    <source>
        <dbReference type="EMBL" id="MBU5626412.1"/>
    </source>
</evidence>
<comment type="caution">
    <text evidence="2">The sequence shown here is derived from an EMBL/GenBank/DDBJ whole genome shotgun (WGS) entry which is preliminary data.</text>
</comment>
<dbReference type="Proteomes" id="UP000787672">
    <property type="component" value="Unassembled WGS sequence"/>
</dbReference>
<dbReference type="RefSeq" id="WP_216631900.1">
    <property type="nucleotide sequence ID" value="NZ_JAHLQN010000001.1"/>
</dbReference>
<keyword evidence="3" id="KW-1185">Reference proteome</keyword>
<proteinExistence type="predicted"/>
<name>A0ABS6F8C3_9FIRM</name>
<reference evidence="2 3" key="1">
    <citation type="submission" date="2021-06" db="EMBL/GenBank/DDBJ databases">
        <authorList>
            <person name="Sun Q."/>
            <person name="Li D."/>
        </authorList>
    </citation>
    <scope>NUCLEOTIDE SEQUENCE [LARGE SCALE GENOMIC DNA]</scope>
    <source>
        <strain evidence="2 3">MSJ-2</strain>
    </source>
</reference>
<dbReference type="EMBL" id="JAHLQN010000001">
    <property type="protein sequence ID" value="MBU5626412.1"/>
    <property type="molecule type" value="Genomic_DNA"/>
</dbReference>
<protein>
    <recommendedName>
        <fullName evidence="4">LPS export ABC transporter periplasmic protein LptC</fullName>
    </recommendedName>
</protein>
<feature type="compositionally biased region" description="Polar residues" evidence="1">
    <location>
        <begin position="160"/>
        <end position="171"/>
    </location>
</feature>
<evidence type="ECO:0000256" key="1">
    <source>
        <dbReference type="SAM" id="MobiDB-lite"/>
    </source>
</evidence>
<evidence type="ECO:0008006" key="4">
    <source>
        <dbReference type="Google" id="ProtNLM"/>
    </source>
</evidence>
<feature type="region of interest" description="Disordered" evidence="1">
    <location>
        <begin position="137"/>
        <end position="171"/>
    </location>
</feature>
<gene>
    <name evidence="2" type="ORF">KQI82_05680</name>
</gene>